<feature type="signal peptide" evidence="1">
    <location>
        <begin position="1"/>
        <end position="20"/>
    </location>
</feature>
<organism evidence="2 3">
    <name type="scientific">Lacihabitans lacunae</name>
    <dbReference type="NCBI Taxonomy" id="1028214"/>
    <lineage>
        <taxon>Bacteria</taxon>
        <taxon>Pseudomonadati</taxon>
        <taxon>Bacteroidota</taxon>
        <taxon>Cytophagia</taxon>
        <taxon>Cytophagales</taxon>
        <taxon>Leadbetterellaceae</taxon>
        <taxon>Lacihabitans</taxon>
    </lineage>
</organism>
<dbReference type="RefSeq" id="WP_379838051.1">
    <property type="nucleotide sequence ID" value="NZ_JBHRYQ010000001.1"/>
</dbReference>
<gene>
    <name evidence="2" type="ORF">ACFOOI_11220</name>
</gene>
<evidence type="ECO:0000313" key="2">
    <source>
        <dbReference type="EMBL" id="MFC3811227.1"/>
    </source>
</evidence>
<sequence>MKKSLFVLLGFLFVASASFAQKAPASPTITTESENVKVVYGQPSKKGREIFGSLVPFGQVWRTGANAATEVTFKKDVNFAGTKVKAGTYSLFTIPSSTEWTVILNSELKQWGAYEYDKIKGKNVAEVKLPVRGTEGVMEKLSITASDSQIAIEWDNARVMIPLKW</sequence>
<protein>
    <submittedName>
        <fullName evidence="2">DUF2911 domain-containing protein</fullName>
    </submittedName>
</protein>
<dbReference type="InterPro" id="IPR021314">
    <property type="entry name" value="DUF2911"/>
</dbReference>
<keyword evidence="3" id="KW-1185">Reference proteome</keyword>
<comment type="caution">
    <text evidence="2">The sequence shown here is derived from an EMBL/GenBank/DDBJ whole genome shotgun (WGS) entry which is preliminary data.</text>
</comment>
<feature type="chain" id="PRO_5047067162" evidence="1">
    <location>
        <begin position="21"/>
        <end position="165"/>
    </location>
</feature>
<dbReference type="Proteomes" id="UP001595616">
    <property type="component" value="Unassembled WGS sequence"/>
</dbReference>
<dbReference type="Pfam" id="PF11138">
    <property type="entry name" value="DUF2911"/>
    <property type="match status" value="1"/>
</dbReference>
<dbReference type="EMBL" id="JBHRYQ010000001">
    <property type="protein sequence ID" value="MFC3811227.1"/>
    <property type="molecule type" value="Genomic_DNA"/>
</dbReference>
<evidence type="ECO:0000313" key="3">
    <source>
        <dbReference type="Proteomes" id="UP001595616"/>
    </source>
</evidence>
<reference evidence="3" key="1">
    <citation type="journal article" date="2019" name="Int. J. Syst. Evol. Microbiol.">
        <title>The Global Catalogue of Microorganisms (GCM) 10K type strain sequencing project: providing services to taxonomists for standard genome sequencing and annotation.</title>
        <authorList>
            <consortium name="The Broad Institute Genomics Platform"/>
            <consortium name="The Broad Institute Genome Sequencing Center for Infectious Disease"/>
            <person name="Wu L."/>
            <person name="Ma J."/>
        </authorList>
    </citation>
    <scope>NUCLEOTIDE SEQUENCE [LARGE SCALE GENOMIC DNA]</scope>
    <source>
        <strain evidence="3">CECT 7956</strain>
    </source>
</reference>
<proteinExistence type="predicted"/>
<name>A0ABV7YY27_9BACT</name>
<evidence type="ECO:0000256" key="1">
    <source>
        <dbReference type="SAM" id="SignalP"/>
    </source>
</evidence>
<keyword evidence="1" id="KW-0732">Signal</keyword>
<accession>A0ABV7YY27</accession>